<comment type="similarity">
    <text evidence="1">Belongs to the complex I 24 kDa subunit family.</text>
</comment>
<dbReference type="InterPro" id="IPR036249">
    <property type="entry name" value="Thioredoxin-like_sf"/>
</dbReference>
<evidence type="ECO:0000256" key="1">
    <source>
        <dbReference type="ARBA" id="ARBA00010643"/>
    </source>
</evidence>
<dbReference type="Pfam" id="PF01257">
    <property type="entry name" value="2Fe-2S_thioredx"/>
    <property type="match status" value="1"/>
</dbReference>
<evidence type="ECO:0000256" key="3">
    <source>
        <dbReference type="ARBA" id="ARBA00022723"/>
    </source>
</evidence>
<evidence type="ECO:0000256" key="6">
    <source>
        <dbReference type="ARBA" id="ARBA00034078"/>
    </source>
</evidence>
<keyword evidence="9" id="KW-1185">Reference proteome</keyword>
<feature type="binding site" evidence="7">
    <location>
        <position position="120"/>
    </location>
    <ligand>
        <name>[2Fe-2S] cluster</name>
        <dbReference type="ChEBI" id="CHEBI:190135"/>
    </ligand>
</feature>
<dbReference type="GO" id="GO:0051537">
    <property type="term" value="F:2 iron, 2 sulfur cluster binding"/>
    <property type="evidence" value="ECO:0007669"/>
    <property type="project" value="UniProtKB-KW"/>
</dbReference>
<feature type="binding site" evidence="7">
    <location>
        <position position="80"/>
    </location>
    <ligand>
        <name>[2Fe-2S] cluster</name>
        <dbReference type="ChEBI" id="CHEBI:190135"/>
    </ligand>
</feature>
<comment type="cofactor">
    <cofactor evidence="7">
        <name>[2Fe-2S] cluster</name>
        <dbReference type="ChEBI" id="CHEBI:190135"/>
    </cofactor>
    <text evidence="7">Binds 1 [2Fe-2S] cluster.</text>
</comment>
<keyword evidence="3 7" id="KW-0479">Metal-binding</keyword>
<evidence type="ECO:0000313" key="9">
    <source>
        <dbReference type="Proteomes" id="UP000323521"/>
    </source>
</evidence>
<feature type="binding site" evidence="7">
    <location>
        <position position="75"/>
    </location>
    <ligand>
        <name>[2Fe-2S] cluster</name>
        <dbReference type="ChEBI" id="CHEBI:190135"/>
    </ligand>
</feature>
<evidence type="ECO:0000256" key="4">
    <source>
        <dbReference type="ARBA" id="ARBA00023004"/>
    </source>
</evidence>
<dbReference type="GO" id="GO:0046872">
    <property type="term" value="F:metal ion binding"/>
    <property type="evidence" value="ECO:0007669"/>
    <property type="project" value="UniProtKB-KW"/>
</dbReference>
<dbReference type="Gene3D" id="3.40.30.10">
    <property type="entry name" value="Glutaredoxin"/>
    <property type="match status" value="1"/>
</dbReference>
<dbReference type="EMBL" id="CP017634">
    <property type="protein sequence ID" value="ATW23651.1"/>
    <property type="molecule type" value="Genomic_DNA"/>
</dbReference>
<dbReference type="KEGG" id="fwa:DCMF_01505"/>
<evidence type="ECO:0000256" key="7">
    <source>
        <dbReference type="PIRSR" id="PIRSR000216-1"/>
    </source>
</evidence>
<evidence type="ECO:0000313" key="8">
    <source>
        <dbReference type="EMBL" id="ATW23651.1"/>
    </source>
</evidence>
<sequence>MPLDLEDLWNQLDQSDSQIINILNLVQEKLGYIPQSFLQELAHRSGISESQLCGLVSFFKSFRTQPTGKHRISVCYGTACYARGAPLIHDRLIGELKLDESDTSADGFATVEQVYCIGACSRAPLLVVDHEIKGKLKSYQVPLILQELRDQDEPEK</sequence>
<evidence type="ECO:0000256" key="2">
    <source>
        <dbReference type="ARBA" id="ARBA00022714"/>
    </source>
</evidence>
<evidence type="ECO:0008006" key="10">
    <source>
        <dbReference type="Google" id="ProtNLM"/>
    </source>
</evidence>
<reference evidence="8 9" key="1">
    <citation type="submission" date="2016-10" db="EMBL/GenBank/DDBJ databases">
        <title>Complete Genome Sequence of Peptococcaceae strain DCMF.</title>
        <authorList>
            <person name="Edwards R.J."/>
            <person name="Holland S.I."/>
            <person name="Deshpande N.P."/>
            <person name="Wong Y.K."/>
            <person name="Ertan H."/>
            <person name="Manefield M."/>
            <person name="Russell T.L."/>
            <person name="Lee M.J."/>
        </authorList>
    </citation>
    <scope>NUCLEOTIDE SEQUENCE [LARGE SCALE GENOMIC DNA]</scope>
    <source>
        <strain evidence="8 9">DCMF</strain>
    </source>
</reference>
<keyword evidence="5 7" id="KW-0411">Iron-sulfur</keyword>
<dbReference type="OrthoDB" id="9807941at2"/>
<keyword evidence="4 7" id="KW-0408">Iron</keyword>
<dbReference type="InterPro" id="IPR002023">
    <property type="entry name" value="NuoE-like"/>
</dbReference>
<dbReference type="RefSeq" id="WP_148132802.1">
    <property type="nucleotide sequence ID" value="NZ_CP017634.1"/>
</dbReference>
<gene>
    <name evidence="8" type="ORF">DCMF_01505</name>
</gene>
<dbReference type="Proteomes" id="UP000323521">
    <property type="component" value="Chromosome"/>
</dbReference>
<name>A0A3G1KMG5_FORW1</name>
<dbReference type="InterPro" id="IPR041921">
    <property type="entry name" value="NuoE_N"/>
</dbReference>
<evidence type="ECO:0000256" key="5">
    <source>
        <dbReference type="ARBA" id="ARBA00023014"/>
    </source>
</evidence>
<comment type="cofactor">
    <cofactor evidence="6">
        <name>[2Fe-2S] cluster</name>
        <dbReference type="ChEBI" id="CHEBI:190135"/>
    </cofactor>
</comment>
<feature type="binding site" evidence="7">
    <location>
        <position position="116"/>
    </location>
    <ligand>
        <name>[2Fe-2S] cluster</name>
        <dbReference type="ChEBI" id="CHEBI:190135"/>
    </ligand>
</feature>
<dbReference type="PANTHER" id="PTHR43342:SF1">
    <property type="entry name" value="BIFURCATING [FEFE] HYDROGENASE GAMMA SUBUNIT"/>
    <property type="match status" value="1"/>
</dbReference>
<dbReference type="InterPro" id="IPR028431">
    <property type="entry name" value="NADP_DH_HndA-like"/>
</dbReference>
<dbReference type="GO" id="GO:0016491">
    <property type="term" value="F:oxidoreductase activity"/>
    <property type="evidence" value="ECO:0007669"/>
    <property type="project" value="InterPro"/>
</dbReference>
<dbReference type="Gene3D" id="1.10.10.1590">
    <property type="entry name" value="NADH-quinone oxidoreductase subunit E"/>
    <property type="match status" value="1"/>
</dbReference>
<dbReference type="InterPro" id="IPR042128">
    <property type="entry name" value="NuoE_dom"/>
</dbReference>
<protein>
    <recommendedName>
        <fullName evidence="10">NAD(P)H-dependent oxidoreductase subunit E</fullName>
    </recommendedName>
</protein>
<dbReference type="SUPFAM" id="SSF52833">
    <property type="entry name" value="Thioredoxin-like"/>
    <property type="match status" value="1"/>
</dbReference>
<keyword evidence="2 7" id="KW-0001">2Fe-2S</keyword>
<dbReference type="AlphaFoldDB" id="A0A3G1KMG5"/>
<accession>A0A3G1KMG5</accession>
<dbReference type="PANTHER" id="PTHR43342">
    <property type="entry name" value="NADH-QUINONE OXIDOREDUCTASE, E SUBUNIT"/>
    <property type="match status" value="1"/>
</dbReference>
<proteinExistence type="inferred from homology"/>
<dbReference type="CDD" id="cd03064">
    <property type="entry name" value="TRX_Fd_NuoE"/>
    <property type="match status" value="1"/>
</dbReference>
<organism evidence="8 9">
    <name type="scientific">Formimonas warabiya</name>
    <dbReference type="NCBI Taxonomy" id="1761012"/>
    <lineage>
        <taxon>Bacteria</taxon>
        <taxon>Bacillati</taxon>
        <taxon>Bacillota</taxon>
        <taxon>Clostridia</taxon>
        <taxon>Eubacteriales</taxon>
        <taxon>Peptococcaceae</taxon>
        <taxon>Candidatus Formimonas</taxon>
    </lineage>
</organism>
<dbReference type="PIRSF" id="PIRSF000216">
    <property type="entry name" value="NADH_DH_24kDa"/>
    <property type="match status" value="1"/>
</dbReference>